<organism evidence="1 2">
    <name type="scientific">Brassica campestris</name>
    <name type="common">Field mustard</name>
    <dbReference type="NCBI Taxonomy" id="3711"/>
    <lineage>
        <taxon>Eukaryota</taxon>
        <taxon>Viridiplantae</taxon>
        <taxon>Streptophyta</taxon>
        <taxon>Embryophyta</taxon>
        <taxon>Tracheophyta</taxon>
        <taxon>Spermatophyta</taxon>
        <taxon>Magnoliopsida</taxon>
        <taxon>eudicotyledons</taxon>
        <taxon>Gunneridae</taxon>
        <taxon>Pentapetalae</taxon>
        <taxon>rosids</taxon>
        <taxon>malvids</taxon>
        <taxon>Brassicales</taxon>
        <taxon>Brassicaceae</taxon>
        <taxon>Brassiceae</taxon>
        <taxon>Brassica</taxon>
    </lineage>
</organism>
<dbReference type="EMBL" id="LS974623">
    <property type="protein sequence ID" value="CAG7901419.1"/>
    <property type="molecule type" value="Genomic_DNA"/>
</dbReference>
<reference evidence="1 2" key="1">
    <citation type="submission" date="2021-07" db="EMBL/GenBank/DDBJ databases">
        <authorList>
            <consortium name="Genoscope - CEA"/>
            <person name="William W."/>
        </authorList>
    </citation>
    <scope>NUCLEOTIDE SEQUENCE [LARGE SCALE GENOMIC DNA]</scope>
</reference>
<gene>
    <name evidence="1" type="ORF">BRAPAZ1V2_A07P10630.2</name>
</gene>
<proteinExistence type="predicted"/>
<dbReference type="Proteomes" id="UP000694005">
    <property type="component" value="Chromosome A07"/>
</dbReference>
<name>A0A8D9HMN9_BRACM</name>
<dbReference type="AlphaFoldDB" id="A0A8D9HMN9"/>
<evidence type="ECO:0000313" key="1">
    <source>
        <dbReference type="EMBL" id="CAG7901419.1"/>
    </source>
</evidence>
<dbReference type="Gramene" id="A07p10630.2_BraZ1">
    <property type="protein sequence ID" value="A07p10630.2_BraZ1.CDS"/>
    <property type="gene ID" value="A07g10630.2_BraZ1"/>
</dbReference>
<sequence>MLNLTTSGQSLKVLRNFQIISLIELMHCKKKFEMLCHLHHLKETKKNMRNNLK</sequence>
<accession>A0A8D9HMN9</accession>
<protein>
    <submittedName>
        <fullName evidence="1">Uncharacterized protein</fullName>
    </submittedName>
</protein>
<evidence type="ECO:0000313" key="2">
    <source>
        <dbReference type="Proteomes" id="UP000694005"/>
    </source>
</evidence>